<keyword evidence="2" id="KW-0813">Transport</keyword>
<dbReference type="InterPro" id="IPR003593">
    <property type="entry name" value="AAA+_ATPase"/>
</dbReference>
<dbReference type="PANTHER" id="PTHR43394">
    <property type="entry name" value="ATP-DEPENDENT PERMEASE MDL1, MITOCHONDRIAL"/>
    <property type="match status" value="1"/>
</dbReference>
<feature type="transmembrane region" description="Helical" evidence="9">
    <location>
        <begin position="63"/>
        <end position="83"/>
    </location>
</feature>
<dbReference type="InterPro" id="IPR036640">
    <property type="entry name" value="ABC1_TM_sf"/>
</dbReference>
<comment type="caution">
    <text evidence="12">The sequence shown here is derived from an EMBL/GenBank/DDBJ whole genome shotgun (WGS) entry which is preliminary data.</text>
</comment>
<keyword evidence="8 9" id="KW-0472">Membrane</keyword>
<evidence type="ECO:0000256" key="3">
    <source>
        <dbReference type="ARBA" id="ARBA00022475"/>
    </source>
</evidence>
<evidence type="ECO:0000259" key="11">
    <source>
        <dbReference type="PROSITE" id="PS50929"/>
    </source>
</evidence>
<evidence type="ECO:0000256" key="6">
    <source>
        <dbReference type="ARBA" id="ARBA00022840"/>
    </source>
</evidence>
<keyword evidence="6" id="KW-0067">ATP-binding</keyword>
<dbReference type="SUPFAM" id="SSF52540">
    <property type="entry name" value="P-loop containing nucleoside triphosphate hydrolases"/>
    <property type="match status" value="1"/>
</dbReference>
<name>A0A101I4C8_UNCT6</name>
<protein>
    <submittedName>
        <fullName evidence="12">Putative ABC transporter, transmembrane region:ABC transporter related</fullName>
    </submittedName>
</protein>
<keyword evidence="7 9" id="KW-1133">Transmembrane helix</keyword>
<dbReference type="FunFam" id="3.40.50.300:FF:000854">
    <property type="entry name" value="Multidrug ABC transporter ATP-binding protein"/>
    <property type="match status" value="1"/>
</dbReference>
<feature type="domain" description="ABC transmembrane type-1" evidence="11">
    <location>
        <begin position="19"/>
        <end position="311"/>
    </location>
</feature>
<evidence type="ECO:0000256" key="9">
    <source>
        <dbReference type="SAM" id="Phobius"/>
    </source>
</evidence>
<feature type="transmembrane region" description="Helical" evidence="9">
    <location>
        <begin position="168"/>
        <end position="186"/>
    </location>
</feature>
<dbReference type="InterPro" id="IPR011527">
    <property type="entry name" value="ABC1_TM_dom"/>
</dbReference>
<evidence type="ECO:0000313" key="13">
    <source>
        <dbReference type="Proteomes" id="UP000053467"/>
    </source>
</evidence>
<dbReference type="InterPro" id="IPR017871">
    <property type="entry name" value="ABC_transporter-like_CS"/>
</dbReference>
<gene>
    <name evidence="12" type="ORF">XE03_0205</name>
</gene>
<evidence type="ECO:0000256" key="4">
    <source>
        <dbReference type="ARBA" id="ARBA00022692"/>
    </source>
</evidence>
<dbReference type="Pfam" id="PF00664">
    <property type="entry name" value="ABC_membrane"/>
    <property type="match status" value="1"/>
</dbReference>
<dbReference type="AlphaFoldDB" id="A0A101I4C8"/>
<evidence type="ECO:0000259" key="10">
    <source>
        <dbReference type="PROSITE" id="PS50893"/>
    </source>
</evidence>
<dbReference type="GO" id="GO:0005524">
    <property type="term" value="F:ATP binding"/>
    <property type="evidence" value="ECO:0007669"/>
    <property type="project" value="UniProtKB-KW"/>
</dbReference>
<evidence type="ECO:0000256" key="2">
    <source>
        <dbReference type="ARBA" id="ARBA00022448"/>
    </source>
</evidence>
<dbReference type="InterPro" id="IPR039421">
    <property type="entry name" value="Type_1_exporter"/>
</dbReference>
<dbReference type="PROSITE" id="PS00211">
    <property type="entry name" value="ABC_TRANSPORTER_1"/>
    <property type="match status" value="1"/>
</dbReference>
<dbReference type="GO" id="GO:0015421">
    <property type="term" value="F:ABC-type oligopeptide transporter activity"/>
    <property type="evidence" value="ECO:0007669"/>
    <property type="project" value="TreeGrafter"/>
</dbReference>
<proteinExistence type="predicted"/>
<dbReference type="GO" id="GO:0005886">
    <property type="term" value="C:plasma membrane"/>
    <property type="evidence" value="ECO:0007669"/>
    <property type="project" value="UniProtKB-SubCell"/>
</dbReference>
<evidence type="ECO:0000313" key="12">
    <source>
        <dbReference type="EMBL" id="KUK88199.1"/>
    </source>
</evidence>
<feature type="transmembrane region" description="Helical" evidence="9">
    <location>
        <begin position="282"/>
        <end position="300"/>
    </location>
</feature>
<dbReference type="PROSITE" id="PS50929">
    <property type="entry name" value="ABC_TM1F"/>
    <property type="match status" value="1"/>
</dbReference>
<reference evidence="13" key="1">
    <citation type="journal article" date="2015" name="MBio">
        <title>Genome-Resolved Metagenomic Analysis Reveals Roles for Candidate Phyla and Other Microbial Community Members in Biogeochemical Transformations in Oil Reservoirs.</title>
        <authorList>
            <person name="Hu P."/>
            <person name="Tom L."/>
            <person name="Singh A."/>
            <person name="Thomas B.C."/>
            <person name="Baker B.J."/>
            <person name="Piceno Y.M."/>
            <person name="Andersen G.L."/>
            <person name="Banfield J.F."/>
        </authorList>
    </citation>
    <scope>NUCLEOTIDE SEQUENCE [LARGE SCALE GENOMIC DNA]</scope>
</reference>
<feature type="transmembrane region" description="Helical" evidence="9">
    <location>
        <begin position="258"/>
        <end position="276"/>
    </location>
</feature>
<dbReference type="CDD" id="cd07346">
    <property type="entry name" value="ABC_6TM_exporters"/>
    <property type="match status" value="1"/>
</dbReference>
<feature type="domain" description="ABC transporter" evidence="10">
    <location>
        <begin position="344"/>
        <end position="578"/>
    </location>
</feature>
<dbReference type="PANTHER" id="PTHR43394:SF1">
    <property type="entry name" value="ATP-BINDING CASSETTE SUB-FAMILY B MEMBER 10, MITOCHONDRIAL"/>
    <property type="match status" value="1"/>
</dbReference>
<dbReference type="SMART" id="SM00382">
    <property type="entry name" value="AAA"/>
    <property type="match status" value="1"/>
</dbReference>
<keyword evidence="5" id="KW-0547">Nucleotide-binding</keyword>
<dbReference type="Gene3D" id="1.20.1560.10">
    <property type="entry name" value="ABC transporter type 1, transmembrane domain"/>
    <property type="match status" value="1"/>
</dbReference>
<evidence type="ECO:0000256" key="7">
    <source>
        <dbReference type="ARBA" id="ARBA00022989"/>
    </source>
</evidence>
<keyword evidence="4 9" id="KW-0812">Transmembrane</keyword>
<dbReference type="InterPro" id="IPR027417">
    <property type="entry name" value="P-loop_NTPase"/>
</dbReference>
<comment type="subcellular location">
    <subcellularLocation>
        <location evidence="1">Cell membrane</location>
        <topology evidence="1">Multi-pass membrane protein</topology>
    </subcellularLocation>
</comment>
<dbReference type="SUPFAM" id="SSF90123">
    <property type="entry name" value="ABC transporter transmembrane region"/>
    <property type="match status" value="1"/>
</dbReference>
<keyword evidence="3" id="KW-1003">Cell membrane</keyword>
<evidence type="ECO:0000256" key="5">
    <source>
        <dbReference type="ARBA" id="ARBA00022741"/>
    </source>
</evidence>
<dbReference type="GO" id="GO:0016887">
    <property type="term" value="F:ATP hydrolysis activity"/>
    <property type="evidence" value="ECO:0007669"/>
    <property type="project" value="InterPro"/>
</dbReference>
<accession>A0A101I4C8</accession>
<dbReference type="Gene3D" id="3.40.50.300">
    <property type="entry name" value="P-loop containing nucleotide triphosphate hydrolases"/>
    <property type="match status" value="1"/>
</dbReference>
<organism evidence="12 13">
    <name type="scientific">candidate division TA06 bacterium 34_109</name>
    <dbReference type="NCBI Taxonomy" id="1635277"/>
    <lineage>
        <taxon>Bacteria</taxon>
        <taxon>Bacteria division TA06</taxon>
    </lineage>
</organism>
<dbReference type="Pfam" id="PF00005">
    <property type="entry name" value="ABC_tran"/>
    <property type="match status" value="1"/>
</dbReference>
<sequence>MEHVKWVWRVWKEEKKFLFFLFFMTLLSTFVTVAYPFIFKILFDNLNKILTSKIKVENPMSEIYRIVYFLLGIGIVRVFSGMYPTLRAFMNYRFEHKLRVKYFSYILKKDFSFFNNFRTGDIVTRLTDDLSDFPKICWFLCSGIFRALDSSSKIFFCLSVMFLLNWKLALFSILPIPLMVAIFYMLSSKLYLSFKMNQESISEINNQLEMSFSGIKIIKSYNKENQYNRFFEKALGIRMRTEMDLIKLNSLIHLIYEYIDRIAQIVVILFGGMLVLKGEISVGTFYAFYTYLSILIYPVLDLPQLFVSGKQSFVNIDRLEEIKDYPVKTYKSGKGIKIEKIESIEFKEVSFAYDERNLILEKLSFNVKKGERIIIVGQVGGGKSTLLHLLSGFLIPKSGSILINGIPIEDLDLKNYRDKVGFVLQEPLLFSGTLRENVLFGVDEYEKDDYEKVLNIVNMEEEIKRFKQRDETILGQRGTSLSGGQKQRISIARALMKKPQLLIFDDITSSLDTGNEKKLWESLEEFLKDRITIVVSHRLATIKYMDKVIFLNERKAKGCYTHEQLYTGEPDYRMFIDKEREWKKEE</sequence>
<dbReference type="Proteomes" id="UP000053467">
    <property type="component" value="Unassembled WGS sequence"/>
</dbReference>
<dbReference type="EMBL" id="LGGX01000001">
    <property type="protein sequence ID" value="KUK88199.1"/>
    <property type="molecule type" value="Genomic_DNA"/>
</dbReference>
<evidence type="ECO:0000256" key="1">
    <source>
        <dbReference type="ARBA" id="ARBA00004651"/>
    </source>
</evidence>
<dbReference type="InterPro" id="IPR003439">
    <property type="entry name" value="ABC_transporter-like_ATP-bd"/>
</dbReference>
<dbReference type="PROSITE" id="PS50893">
    <property type="entry name" value="ABC_TRANSPORTER_2"/>
    <property type="match status" value="1"/>
</dbReference>
<feature type="transmembrane region" description="Helical" evidence="9">
    <location>
        <begin position="17"/>
        <end position="43"/>
    </location>
</feature>
<evidence type="ECO:0000256" key="8">
    <source>
        <dbReference type="ARBA" id="ARBA00023136"/>
    </source>
</evidence>